<proteinExistence type="predicted"/>
<accession>X0ULH9</accession>
<organism evidence="2">
    <name type="scientific">marine sediment metagenome</name>
    <dbReference type="NCBI Taxonomy" id="412755"/>
    <lineage>
        <taxon>unclassified sequences</taxon>
        <taxon>metagenomes</taxon>
        <taxon>ecological metagenomes</taxon>
    </lineage>
</organism>
<dbReference type="InterPro" id="IPR029044">
    <property type="entry name" value="Nucleotide-diphossugar_trans"/>
</dbReference>
<dbReference type="InterPro" id="IPR005835">
    <property type="entry name" value="NTP_transferase_dom"/>
</dbReference>
<dbReference type="InterPro" id="IPR050486">
    <property type="entry name" value="Mannose-1P_guanyltransferase"/>
</dbReference>
<feature type="domain" description="Nucleotidyl transferase" evidence="1">
    <location>
        <begin position="2"/>
        <end position="146"/>
    </location>
</feature>
<evidence type="ECO:0000259" key="1">
    <source>
        <dbReference type="Pfam" id="PF00483"/>
    </source>
</evidence>
<dbReference type="EMBL" id="BARS01011387">
    <property type="protein sequence ID" value="GAF89345.1"/>
    <property type="molecule type" value="Genomic_DNA"/>
</dbReference>
<dbReference type="SUPFAM" id="SSF53448">
    <property type="entry name" value="Nucleotide-diphospho-sugar transferases"/>
    <property type="match status" value="1"/>
</dbReference>
<protein>
    <recommendedName>
        <fullName evidence="1">Nucleotidyl transferase domain-containing protein</fullName>
    </recommendedName>
</protein>
<dbReference type="Pfam" id="PF00483">
    <property type="entry name" value="NTP_transferase"/>
    <property type="match status" value="1"/>
</dbReference>
<dbReference type="CDD" id="cd04181">
    <property type="entry name" value="NTP_transferase"/>
    <property type="match status" value="1"/>
</dbReference>
<sequence length="147" mass="16286">MKAVILAGGLGTRLHPLTVDQPKPMIPVANRPLMSYIVELLAQHGFNDLRVLLYHQPEVIKKYFKDGSDYNVRISYFEASQDFGTAGAVRFACQGEKEPVLVVSADLLTDFDLTSIVNFHKQKKSLATLTLVQVKNPLPYGIVVTGK</sequence>
<evidence type="ECO:0000313" key="2">
    <source>
        <dbReference type="EMBL" id="GAF89345.1"/>
    </source>
</evidence>
<comment type="caution">
    <text evidence="2">The sequence shown here is derived from an EMBL/GenBank/DDBJ whole genome shotgun (WGS) entry which is preliminary data.</text>
</comment>
<dbReference type="PANTHER" id="PTHR22572">
    <property type="entry name" value="SUGAR-1-PHOSPHATE GUANYL TRANSFERASE"/>
    <property type="match status" value="1"/>
</dbReference>
<reference evidence="2" key="1">
    <citation type="journal article" date="2014" name="Front. Microbiol.">
        <title>High frequency of phylogenetically diverse reductive dehalogenase-homologous genes in deep subseafloor sedimentary metagenomes.</title>
        <authorList>
            <person name="Kawai M."/>
            <person name="Futagami T."/>
            <person name="Toyoda A."/>
            <person name="Takaki Y."/>
            <person name="Nishi S."/>
            <person name="Hori S."/>
            <person name="Arai W."/>
            <person name="Tsubouchi T."/>
            <person name="Morono Y."/>
            <person name="Uchiyama I."/>
            <person name="Ito T."/>
            <person name="Fujiyama A."/>
            <person name="Inagaki F."/>
            <person name="Takami H."/>
        </authorList>
    </citation>
    <scope>NUCLEOTIDE SEQUENCE</scope>
    <source>
        <strain evidence="2">Expedition CK06-06</strain>
    </source>
</reference>
<name>X0ULH9_9ZZZZ</name>
<dbReference type="AlphaFoldDB" id="X0ULH9"/>
<feature type="non-terminal residue" evidence="2">
    <location>
        <position position="147"/>
    </location>
</feature>
<dbReference type="Gene3D" id="3.90.550.10">
    <property type="entry name" value="Spore Coat Polysaccharide Biosynthesis Protein SpsA, Chain A"/>
    <property type="match status" value="1"/>
</dbReference>
<gene>
    <name evidence="2" type="ORF">S01H1_20726</name>
</gene>